<keyword evidence="2" id="KW-1185">Reference proteome</keyword>
<reference evidence="1" key="2">
    <citation type="submission" date="2021-10" db="EMBL/GenBank/DDBJ databases">
        <authorList>
            <person name="Piombo E."/>
        </authorList>
    </citation>
    <scope>NUCLEOTIDE SEQUENCE</scope>
</reference>
<proteinExistence type="predicted"/>
<comment type="caution">
    <text evidence="1">The sequence shown here is derived from an EMBL/GenBank/DDBJ whole genome shotgun (WGS) entry which is preliminary data.</text>
</comment>
<reference evidence="1" key="1">
    <citation type="submission" date="2020-04" db="EMBL/GenBank/DDBJ databases">
        <authorList>
            <person name="Broberg M."/>
        </authorList>
    </citation>
    <scope>NUCLEOTIDE SEQUENCE</scope>
</reference>
<dbReference type="Proteomes" id="UP000836387">
    <property type="component" value="Unassembled WGS sequence"/>
</dbReference>
<gene>
    <name evidence="1" type="ORF">CRV2_00022109</name>
</gene>
<sequence length="386" mass="43512">MVSMRTHHIVDPQAHYIALESLQRKVKTFQLWYRKTGISWETPEPEDIMLRLLEIKAPEWMHNLLLDAGDGMDVVDSEAVLCLLDSYVIVKCVVDSFDLLVARKFCHEFFSILIQRDTKYIAEIVKIPRTALGSIASTLWTALANARYETRESTAEVVKRATDQFMDLVGHEPPSSDPIETSRTMAYLLDVGLVSYAGSHASRNDFQDFEAETADFSCNKDGCFRFQCKMQTLACLNGFLDAREKNLSSTATTAGGAKEPLSILTTIDALSDIWGPVYAEAIHQDSSTEKPYRVKKYNVSKGCIRPLPRQSTYSDGYVKCHWYSWQRSSDDDPTMSLDDKLLIGTEMTIKPDCTFNMTEYEMNYGNAIYAAGPKPSTWKFDGVAVS</sequence>
<protein>
    <submittedName>
        <fullName evidence="1">Uncharacterized protein</fullName>
    </submittedName>
</protein>
<dbReference type="EMBL" id="CADEHS020000130">
    <property type="protein sequence ID" value="CAG9950033.1"/>
    <property type="molecule type" value="Genomic_DNA"/>
</dbReference>
<evidence type="ECO:0000313" key="2">
    <source>
        <dbReference type="Proteomes" id="UP000836387"/>
    </source>
</evidence>
<evidence type="ECO:0000313" key="1">
    <source>
        <dbReference type="EMBL" id="CAG9950033.1"/>
    </source>
</evidence>
<organism evidence="1 2">
    <name type="scientific">Clonostachys rosea f. rosea IK726</name>
    <dbReference type="NCBI Taxonomy" id="1349383"/>
    <lineage>
        <taxon>Eukaryota</taxon>
        <taxon>Fungi</taxon>
        <taxon>Dikarya</taxon>
        <taxon>Ascomycota</taxon>
        <taxon>Pezizomycotina</taxon>
        <taxon>Sordariomycetes</taxon>
        <taxon>Hypocreomycetidae</taxon>
        <taxon>Hypocreales</taxon>
        <taxon>Bionectriaceae</taxon>
        <taxon>Clonostachys</taxon>
    </lineage>
</organism>
<name>A0ACA9UA42_BIOOC</name>
<accession>A0ACA9UA42</accession>